<dbReference type="RefSeq" id="WP_190131820.1">
    <property type="nucleotide sequence ID" value="NZ_BNBD01000011.1"/>
</dbReference>
<evidence type="ECO:0000313" key="1">
    <source>
        <dbReference type="EMBL" id="GHF61402.1"/>
    </source>
</evidence>
<protein>
    <submittedName>
        <fullName evidence="1">Uncharacterized protein</fullName>
    </submittedName>
</protein>
<reference evidence="1" key="2">
    <citation type="submission" date="2020-09" db="EMBL/GenBank/DDBJ databases">
        <authorList>
            <person name="Sun Q."/>
            <person name="Ohkuma M."/>
        </authorList>
    </citation>
    <scope>NUCLEOTIDE SEQUENCE</scope>
    <source>
        <strain evidence="1">JCM 4059</strain>
    </source>
</reference>
<sequence>MAEISFPFEKDGGDGGRQAVSQVDWQKMATMWGGDRVATRITAASPDAATLPFYAKILPNTRTLEIQGGEAWVGGFYYKLEGTRQFEIGQNFDKAKDRRDVVVIRVDHTKGSVNMDIRQSQPSSNPVPPQPIHEAGQQWEMVIWEVFVPRNNGTPQLYDRAPFDAPNRVAFPWWADDSMRFLPQGSFALDLDSDARHVQEEIYKGRDGVAVARTLGKSWSYTPDLVNAASIPKGLLLRGRWRWAAPNLVWFTIDFDNSSNTDIRAKDGALSFTLPQNLNGVIGQSFAGYMLNGGYRGGMPNFVAITGMANGGNKGKTVRMTYPSQHYLSEGLDYLTVFPSQSSIVVSGVYETNAYNE</sequence>
<dbReference type="AlphaFoldDB" id="A0A919EF23"/>
<accession>A0A919EF23</accession>
<evidence type="ECO:0000313" key="2">
    <source>
        <dbReference type="Proteomes" id="UP000638313"/>
    </source>
</evidence>
<name>A0A919EF23_9ACTN</name>
<organism evidence="1 2">
    <name type="scientific">Streptomyces mashuensis</name>
    <dbReference type="NCBI Taxonomy" id="33904"/>
    <lineage>
        <taxon>Bacteria</taxon>
        <taxon>Bacillati</taxon>
        <taxon>Actinomycetota</taxon>
        <taxon>Actinomycetes</taxon>
        <taxon>Kitasatosporales</taxon>
        <taxon>Streptomycetaceae</taxon>
        <taxon>Streptomyces</taxon>
    </lineage>
</organism>
<keyword evidence="2" id="KW-1185">Reference proteome</keyword>
<dbReference type="EMBL" id="BNBD01000011">
    <property type="protein sequence ID" value="GHF61402.1"/>
    <property type="molecule type" value="Genomic_DNA"/>
</dbReference>
<reference evidence="1" key="1">
    <citation type="journal article" date="2014" name="Int. J. Syst. Evol. Microbiol.">
        <title>Complete genome sequence of Corynebacterium casei LMG S-19264T (=DSM 44701T), isolated from a smear-ripened cheese.</title>
        <authorList>
            <consortium name="US DOE Joint Genome Institute (JGI-PGF)"/>
            <person name="Walter F."/>
            <person name="Albersmeier A."/>
            <person name="Kalinowski J."/>
            <person name="Ruckert C."/>
        </authorList>
    </citation>
    <scope>NUCLEOTIDE SEQUENCE</scope>
    <source>
        <strain evidence="1">JCM 4059</strain>
    </source>
</reference>
<gene>
    <name evidence="1" type="ORF">GCM10010218_48680</name>
</gene>
<proteinExistence type="predicted"/>
<comment type="caution">
    <text evidence="1">The sequence shown here is derived from an EMBL/GenBank/DDBJ whole genome shotgun (WGS) entry which is preliminary data.</text>
</comment>
<dbReference type="Proteomes" id="UP000638313">
    <property type="component" value="Unassembled WGS sequence"/>
</dbReference>